<dbReference type="AlphaFoldDB" id="A0AAV5G8I5"/>
<evidence type="ECO:0000313" key="4">
    <source>
        <dbReference type="Proteomes" id="UP001054925"/>
    </source>
</evidence>
<dbReference type="Pfam" id="PF00903">
    <property type="entry name" value="Glyoxalase"/>
    <property type="match status" value="2"/>
</dbReference>
<dbReference type="PANTHER" id="PTHR33993">
    <property type="entry name" value="GLYOXALASE-RELATED"/>
    <property type="match status" value="1"/>
</dbReference>
<evidence type="ECO:0000259" key="2">
    <source>
        <dbReference type="PROSITE" id="PS51819"/>
    </source>
</evidence>
<comment type="caution">
    <text evidence="3">The sequence shown here is derived from an EMBL/GenBank/DDBJ whole genome shotgun (WGS) entry which is preliminary data.</text>
</comment>
<dbReference type="SUPFAM" id="SSF54593">
    <property type="entry name" value="Glyoxalase/Bleomycin resistance protein/Dihydroxybiphenyl dioxygenase"/>
    <property type="match status" value="2"/>
</dbReference>
<evidence type="ECO:0000256" key="1">
    <source>
        <dbReference type="SAM" id="MobiDB-lite"/>
    </source>
</evidence>
<organism evidence="3 4">
    <name type="scientific">Corynebacterium ammoniagenes</name>
    <name type="common">Brevibacterium ammoniagenes</name>
    <dbReference type="NCBI Taxonomy" id="1697"/>
    <lineage>
        <taxon>Bacteria</taxon>
        <taxon>Bacillati</taxon>
        <taxon>Actinomycetota</taxon>
        <taxon>Actinomycetes</taxon>
        <taxon>Mycobacteriales</taxon>
        <taxon>Corynebacteriaceae</taxon>
        <taxon>Corynebacterium</taxon>
    </lineage>
</organism>
<dbReference type="EMBL" id="BQKK01000006">
    <property type="protein sequence ID" value="GJN43652.1"/>
    <property type="molecule type" value="Genomic_DNA"/>
</dbReference>
<dbReference type="InterPro" id="IPR029068">
    <property type="entry name" value="Glyas_Bleomycin-R_OHBP_Dase"/>
</dbReference>
<dbReference type="PANTHER" id="PTHR33993:SF14">
    <property type="entry name" value="GB|AAF24581.1"/>
    <property type="match status" value="1"/>
</dbReference>
<reference evidence="3" key="1">
    <citation type="submission" date="2021-12" db="EMBL/GenBank/DDBJ databases">
        <title>Draft genome sequence of Corynebacterium ammoniagenes strain T-723.</title>
        <authorList>
            <person name="Matsuzawa M."/>
            <person name="Hiratani M."/>
            <person name="Abe I."/>
            <person name="Tsuji Y."/>
            <person name="Nakamura J."/>
        </authorList>
    </citation>
    <scope>NUCLEOTIDE SEQUENCE</scope>
    <source>
        <strain evidence="3">T-723</strain>
    </source>
</reference>
<evidence type="ECO:0000313" key="3">
    <source>
        <dbReference type="EMBL" id="GJN43652.1"/>
    </source>
</evidence>
<dbReference type="InterPro" id="IPR037523">
    <property type="entry name" value="VOC_core"/>
</dbReference>
<dbReference type="RefSeq" id="WP_003849814.1">
    <property type="nucleotide sequence ID" value="NZ_BQKK01000006.1"/>
</dbReference>
<feature type="region of interest" description="Disordered" evidence="1">
    <location>
        <begin position="260"/>
        <end position="280"/>
    </location>
</feature>
<dbReference type="CDD" id="cd07247">
    <property type="entry name" value="SgaA_N_like"/>
    <property type="match status" value="2"/>
</dbReference>
<dbReference type="Proteomes" id="UP001054925">
    <property type="component" value="Unassembled WGS sequence"/>
</dbReference>
<dbReference type="Gene3D" id="3.10.180.10">
    <property type="entry name" value="2,3-Dihydroxybiphenyl 1,2-Dioxygenase, domain 1"/>
    <property type="match status" value="2"/>
</dbReference>
<dbReference type="InterPro" id="IPR052164">
    <property type="entry name" value="Anthracycline_SecMetBiosynth"/>
</dbReference>
<proteinExistence type="predicted"/>
<name>A0AAV5G8I5_CORAM</name>
<protein>
    <submittedName>
        <fullName evidence="3">Glyoxalase</fullName>
    </submittedName>
</protein>
<dbReference type="PROSITE" id="PS51819">
    <property type="entry name" value="VOC"/>
    <property type="match status" value="1"/>
</dbReference>
<accession>A0AAV5G8I5</accession>
<dbReference type="InterPro" id="IPR004360">
    <property type="entry name" value="Glyas_Fos-R_dOase_dom"/>
</dbReference>
<feature type="domain" description="VOC" evidence="2">
    <location>
        <begin position="10"/>
        <end position="120"/>
    </location>
</feature>
<gene>
    <name evidence="3" type="ORF">CAT723_21310</name>
</gene>
<sequence length="280" mass="30521">MPAFMSEVGMPYWIDLTTSNPEKSAEFYRRVLGWEVTAETDEYRIGRMQGLPIGGFIPQPVDSTMPDTWVTYFRAGNLDKECQRAEELGGRVLSGPQQVELGQMALLTDAAGALFGLIEPTNTEQFVAAGEPGLPVWHELTATDGFAKALDFYGELFNWEIRTQSITGSGPVDEADYATAEEEGAPFAGIWNAKGKFPPQVGGFWQTYLGVRNMEEAVKAAVDCGGEVIREPWLSTFGLMALVADSTGATITLTEVEDAPEDDATEADDLLGLDVEFPEQ</sequence>